<feature type="transmembrane region" description="Helical" evidence="1">
    <location>
        <begin position="117"/>
        <end position="140"/>
    </location>
</feature>
<accession>A0A553P2S4</accession>
<protein>
    <submittedName>
        <fullName evidence="2">Uncharacterized protein</fullName>
    </submittedName>
</protein>
<dbReference type="EMBL" id="VCGU01000008">
    <property type="protein sequence ID" value="TRY71998.1"/>
    <property type="molecule type" value="Genomic_DNA"/>
</dbReference>
<evidence type="ECO:0000313" key="2">
    <source>
        <dbReference type="EMBL" id="TRY71998.1"/>
    </source>
</evidence>
<evidence type="ECO:0000256" key="1">
    <source>
        <dbReference type="SAM" id="Phobius"/>
    </source>
</evidence>
<feature type="transmembrane region" description="Helical" evidence="1">
    <location>
        <begin position="174"/>
        <end position="200"/>
    </location>
</feature>
<gene>
    <name evidence="2" type="ORF">TCAL_17124</name>
</gene>
<feature type="transmembrane region" description="Helical" evidence="1">
    <location>
        <begin position="68"/>
        <end position="96"/>
    </location>
</feature>
<comment type="caution">
    <text evidence="2">The sequence shown here is derived from an EMBL/GenBank/DDBJ whole genome shotgun (WGS) entry which is preliminary data.</text>
</comment>
<name>A0A553P2S4_TIGCA</name>
<feature type="transmembrane region" description="Helical" evidence="1">
    <location>
        <begin position="232"/>
        <end position="251"/>
    </location>
</feature>
<keyword evidence="1" id="KW-0472">Membrane</keyword>
<proteinExistence type="predicted"/>
<feature type="transmembrane region" description="Helical" evidence="1">
    <location>
        <begin position="263"/>
        <end position="284"/>
    </location>
</feature>
<keyword evidence="3" id="KW-1185">Reference proteome</keyword>
<dbReference type="Proteomes" id="UP000318571">
    <property type="component" value="Chromosome 7"/>
</dbReference>
<keyword evidence="1" id="KW-1133">Transmembrane helix</keyword>
<keyword evidence="1" id="KW-0812">Transmembrane</keyword>
<evidence type="ECO:0000313" key="3">
    <source>
        <dbReference type="Proteomes" id="UP000318571"/>
    </source>
</evidence>
<reference evidence="2 3" key="1">
    <citation type="journal article" date="2018" name="Nat. Ecol. Evol.">
        <title>Genomic signatures of mitonuclear coevolution across populations of Tigriopus californicus.</title>
        <authorList>
            <person name="Barreto F.S."/>
            <person name="Watson E.T."/>
            <person name="Lima T.G."/>
            <person name="Willett C.S."/>
            <person name="Edmands S."/>
            <person name="Li W."/>
            <person name="Burton R.S."/>
        </authorList>
    </citation>
    <scope>NUCLEOTIDE SEQUENCE [LARGE SCALE GENOMIC DNA]</scope>
    <source>
        <strain evidence="2 3">San Diego</strain>
    </source>
</reference>
<organism evidence="2 3">
    <name type="scientific">Tigriopus californicus</name>
    <name type="common">Marine copepod</name>
    <dbReference type="NCBI Taxonomy" id="6832"/>
    <lineage>
        <taxon>Eukaryota</taxon>
        <taxon>Metazoa</taxon>
        <taxon>Ecdysozoa</taxon>
        <taxon>Arthropoda</taxon>
        <taxon>Crustacea</taxon>
        <taxon>Multicrustacea</taxon>
        <taxon>Hexanauplia</taxon>
        <taxon>Copepoda</taxon>
        <taxon>Harpacticoida</taxon>
        <taxon>Harpacticidae</taxon>
        <taxon>Tigriopus</taxon>
    </lineage>
</organism>
<dbReference type="AlphaFoldDB" id="A0A553P2S4"/>
<sequence length="316" mass="36501">MYILGLFWLGVFFQNQVLRQIQRSKRCHHLVNRIIYFDQISRRYLTAYIVPFQIVSVLFPAHTMAYGMAWPFLCACVEICTIAIVIFAISHAVIIASQRFCFVFLQKYGHTKSAHPWALWWVFLFVETIVVEGTAFMLYISPTTQSHVNEAVCMAKRIHQTRRPIQSLWTPHRYAIIGLLALVSLLGLGFYLSISLFLVLKEPLSSINIPNRNTRAGFHARHKHLIAMQASIFLWVVIQVAFIGLGIPFMFHVSVVGEQMLEIGHILLPVSLFTLLSAIQYLPFHSQICLQQQQRQLRRPWSLDQFQDPYKQPSSV</sequence>